<feature type="domain" description="SEA" evidence="4">
    <location>
        <begin position="159"/>
        <end position="266"/>
    </location>
</feature>
<dbReference type="Pfam" id="PF01390">
    <property type="entry name" value="SEA"/>
    <property type="match status" value="1"/>
</dbReference>
<feature type="compositionally biased region" description="Basic and acidic residues" evidence="1">
    <location>
        <begin position="144"/>
        <end position="154"/>
    </location>
</feature>
<evidence type="ECO:0000313" key="7">
    <source>
        <dbReference type="RefSeq" id="XP_031554881.1"/>
    </source>
</evidence>
<dbReference type="RefSeq" id="XP_031554881.1">
    <property type="nucleotide sequence ID" value="XM_031699021.1"/>
</dbReference>
<dbReference type="KEGG" id="aten:116291800"/>
<keyword evidence="5" id="KW-1185">Reference proteome</keyword>
<dbReference type="Gene3D" id="2.20.100.10">
    <property type="entry name" value="Thrombospondin type-1 (TSP1) repeat"/>
    <property type="match status" value="1"/>
</dbReference>
<dbReference type="InterPro" id="IPR000082">
    <property type="entry name" value="SEA_dom"/>
</dbReference>
<feature type="signal peptide" evidence="3">
    <location>
        <begin position="1"/>
        <end position="22"/>
    </location>
</feature>
<feature type="region of interest" description="Disordered" evidence="1">
    <location>
        <begin position="104"/>
        <end position="154"/>
    </location>
</feature>
<dbReference type="PROSITE" id="PS50024">
    <property type="entry name" value="SEA"/>
    <property type="match status" value="1"/>
</dbReference>
<evidence type="ECO:0000256" key="3">
    <source>
        <dbReference type="SAM" id="SignalP"/>
    </source>
</evidence>
<keyword evidence="2" id="KW-0472">Membrane</keyword>
<dbReference type="SMART" id="SM00209">
    <property type="entry name" value="TSP1"/>
    <property type="match status" value="1"/>
</dbReference>
<name>A0A6P8HGC7_ACTTE</name>
<keyword evidence="2" id="KW-0812">Transmembrane</keyword>
<dbReference type="InterPro" id="IPR000884">
    <property type="entry name" value="TSP1_rpt"/>
</dbReference>
<dbReference type="Gene3D" id="3.30.70.960">
    <property type="entry name" value="SEA domain"/>
    <property type="match status" value="1"/>
</dbReference>
<organism evidence="5 7">
    <name type="scientific">Actinia tenebrosa</name>
    <name type="common">Australian red waratah sea anemone</name>
    <dbReference type="NCBI Taxonomy" id="6105"/>
    <lineage>
        <taxon>Eukaryota</taxon>
        <taxon>Metazoa</taxon>
        <taxon>Cnidaria</taxon>
        <taxon>Anthozoa</taxon>
        <taxon>Hexacorallia</taxon>
        <taxon>Actiniaria</taxon>
        <taxon>Actiniidae</taxon>
        <taxon>Actinia</taxon>
    </lineage>
</organism>
<feature type="chain" id="PRO_5044653036" evidence="3">
    <location>
        <begin position="23"/>
        <end position="362"/>
    </location>
</feature>
<feature type="region of interest" description="Disordered" evidence="1">
    <location>
        <begin position="340"/>
        <end position="362"/>
    </location>
</feature>
<dbReference type="OrthoDB" id="5971189at2759"/>
<gene>
    <name evidence="6 7" type="primary">LOC116291800</name>
</gene>
<evidence type="ECO:0000256" key="1">
    <source>
        <dbReference type="SAM" id="MobiDB-lite"/>
    </source>
</evidence>
<dbReference type="RefSeq" id="XP_031554875.1">
    <property type="nucleotide sequence ID" value="XM_031699015.1"/>
</dbReference>
<feature type="compositionally biased region" description="Polar residues" evidence="1">
    <location>
        <begin position="104"/>
        <end position="137"/>
    </location>
</feature>
<feature type="transmembrane region" description="Helical" evidence="2">
    <location>
        <begin position="287"/>
        <end position="308"/>
    </location>
</feature>
<dbReference type="InterPro" id="IPR036383">
    <property type="entry name" value="TSP1_rpt_sf"/>
</dbReference>
<proteinExistence type="predicted"/>
<dbReference type="InterPro" id="IPR036364">
    <property type="entry name" value="SEA_dom_sf"/>
</dbReference>
<dbReference type="PROSITE" id="PS50092">
    <property type="entry name" value="TSP1"/>
    <property type="match status" value="1"/>
</dbReference>
<dbReference type="SUPFAM" id="SSF82671">
    <property type="entry name" value="SEA domain"/>
    <property type="match status" value="1"/>
</dbReference>
<protein>
    <submittedName>
        <fullName evidence="6 7">Uncharacterized protein LOC116291800</fullName>
    </submittedName>
</protein>
<evidence type="ECO:0000259" key="4">
    <source>
        <dbReference type="PROSITE" id="PS50024"/>
    </source>
</evidence>
<reference evidence="6 7" key="1">
    <citation type="submission" date="2025-04" db="UniProtKB">
        <authorList>
            <consortium name="RefSeq"/>
        </authorList>
    </citation>
    <scope>IDENTIFICATION</scope>
    <source>
        <tissue evidence="6 7">Tentacle</tissue>
    </source>
</reference>
<dbReference type="Pfam" id="PF00090">
    <property type="entry name" value="TSP_1"/>
    <property type="match status" value="1"/>
</dbReference>
<accession>A0A6P8HGC7</accession>
<keyword evidence="3" id="KW-0732">Signal</keyword>
<evidence type="ECO:0000313" key="6">
    <source>
        <dbReference type="RefSeq" id="XP_031554875.1"/>
    </source>
</evidence>
<dbReference type="GeneID" id="116291800"/>
<sequence>MRFLVLLAGLVALAAMMPLCIAGAPHLWGEWTSCSRTCGAGARVRTSQCNHPHNKCPTETEACNDQACDVNETSGVNVTSASPGANNTVGPSPSQGFNVTSATPIANDTGGPSPSEGFNVTSATPIANDTGGPSPSEATAGDITEGKEAVSTKTVEDVETDEFVGSGTMARIWTDELGNPTSQEHKELKNDCETKLKETYKNEDSVIATEVTKFTSGSVVMHFRVKTLRSRRASSSRLQSVFALSVQSGALKGLGITSFKLTMMTKVDEGSKIYSEGEGNSVDPWQFFLYGFGVMTVLAVIFVLIALIKIKLVPNTQDEPNKEDDDYGFELKFNFPGKERKTELENNNKVEKEDDGRKAFYY</sequence>
<dbReference type="AlphaFoldDB" id="A0A6P8HGC7"/>
<evidence type="ECO:0000256" key="2">
    <source>
        <dbReference type="SAM" id="Phobius"/>
    </source>
</evidence>
<dbReference type="SUPFAM" id="SSF82895">
    <property type="entry name" value="TSP-1 type 1 repeat"/>
    <property type="match status" value="1"/>
</dbReference>
<dbReference type="Proteomes" id="UP000515163">
    <property type="component" value="Unplaced"/>
</dbReference>
<keyword evidence="2" id="KW-1133">Transmembrane helix</keyword>
<evidence type="ECO:0000313" key="5">
    <source>
        <dbReference type="Proteomes" id="UP000515163"/>
    </source>
</evidence>